<evidence type="ECO:0000313" key="2">
    <source>
        <dbReference type="Proteomes" id="UP001183006"/>
    </source>
</evidence>
<keyword evidence="2" id="KW-1185">Reference proteome</keyword>
<dbReference type="EMBL" id="CP133594">
    <property type="protein sequence ID" value="WMW22945.1"/>
    <property type="molecule type" value="Genomic_DNA"/>
</dbReference>
<protein>
    <submittedName>
        <fullName evidence="1">Uncharacterized protein</fullName>
    </submittedName>
</protein>
<dbReference type="Proteomes" id="UP001183006">
    <property type="component" value="Chromosome"/>
</dbReference>
<gene>
    <name evidence="1" type="ORF">RE476_03725</name>
</gene>
<dbReference type="KEGG" id="mmav:RE476_03725"/>
<accession>A0AA51UGY3</accession>
<dbReference type="RefSeq" id="WP_309309060.1">
    <property type="nucleotide sequence ID" value="NZ_CP133594.1"/>
</dbReference>
<proteinExistence type="predicted"/>
<organism evidence="1 2">
    <name type="scientific">Methanolobus mangrovi</name>
    <dbReference type="NCBI Taxonomy" id="3072977"/>
    <lineage>
        <taxon>Archaea</taxon>
        <taxon>Methanobacteriati</taxon>
        <taxon>Methanobacteriota</taxon>
        <taxon>Stenosarchaea group</taxon>
        <taxon>Methanomicrobia</taxon>
        <taxon>Methanosarcinales</taxon>
        <taxon>Methanosarcinaceae</taxon>
        <taxon>Methanolobus</taxon>
    </lineage>
</organism>
<dbReference type="AlphaFoldDB" id="A0AA51UGY3"/>
<sequence>MKLPISIKHALIEAMIKQYTENSPSSRIGEEPLMFSVPLANIQEDAEDFKITESDINATVVENPGSLSLSEESGPLLFVPPFTRTCERYDEALNYIKENTLSNKKFTLEYDPAIKESLIYHFFSGSIVMIVPDGMTSLSQLNFALMAGGSKLRAIMDNTGGGWVYVFPKYIMEYMECGKTPVMDTNVQQVLASYLEDIFPGED</sequence>
<evidence type="ECO:0000313" key="1">
    <source>
        <dbReference type="EMBL" id="WMW22945.1"/>
    </source>
</evidence>
<reference evidence="1" key="1">
    <citation type="submission" date="2023-08" db="EMBL/GenBank/DDBJ databases">
        <title>Methanolobus mangrovi sp. nov. and Methanolobus sediminis sp. nov, two novel methylotrophic methanogens isolated from mangrove sediments in China.</title>
        <authorList>
            <person name="Zhou J."/>
        </authorList>
    </citation>
    <scope>NUCLEOTIDE SEQUENCE</scope>
    <source>
        <strain evidence="1">FTZ2</strain>
    </source>
</reference>
<dbReference type="GeneID" id="84229220"/>
<name>A0AA51UGY3_9EURY</name>